<evidence type="ECO:0000256" key="1">
    <source>
        <dbReference type="ARBA" id="ARBA00039658"/>
    </source>
</evidence>
<proteinExistence type="predicted"/>
<dbReference type="InterPro" id="IPR036397">
    <property type="entry name" value="RNaseH_sf"/>
</dbReference>
<dbReference type="Pfam" id="PF02023">
    <property type="entry name" value="SCAN"/>
    <property type="match status" value="1"/>
</dbReference>
<feature type="compositionally biased region" description="Basic and acidic residues" evidence="2">
    <location>
        <begin position="53"/>
        <end position="66"/>
    </location>
</feature>
<dbReference type="PANTHER" id="PTHR37984:SF15">
    <property type="entry name" value="INTEGRASE CATALYTIC DOMAIN-CONTAINING PROTEIN"/>
    <property type="match status" value="1"/>
</dbReference>
<dbReference type="Gene3D" id="1.10.340.70">
    <property type="match status" value="1"/>
</dbReference>
<organism evidence="5 6">
    <name type="scientific">Mugilogobius chulae</name>
    <name type="common">yellowstripe goby</name>
    <dbReference type="NCBI Taxonomy" id="88201"/>
    <lineage>
        <taxon>Eukaryota</taxon>
        <taxon>Metazoa</taxon>
        <taxon>Chordata</taxon>
        <taxon>Craniata</taxon>
        <taxon>Vertebrata</taxon>
        <taxon>Euteleostomi</taxon>
        <taxon>Actinopterygii</taxon>
        <taxon>Neopterygii</taxon>
        <taxon>Teleostei</taxon>
        <taxon>Neoteleostei</taxon>
        <taxon>Acanthomorphata</taxon>
        <taxon>Gobiaria</taxon>
        <taxon>Gobiiformes</taxon>
        <taxon>Gobioidei</taxon>
        <taxon>Gobiidae</taxon>
        <taxon>Gobionellinae</taxon>
        <taxon>Mugilogobius</taxon>
    </lineage>
</organism>
<dbReference type="InterPro" id="IPR041588">
    <property type="entry name" value="Integrase_H2C2"/>
</dbReference>
<protein>
    <recommendedName>
        <fullName evidence="1">Gypsy retrotransposon integrase-like protein 1</fullName>
    </recommendedName>
</protein>
<dbReference type="GO" id="GO:0015074">
    <property type="term" value="P:DNA integration"/>
    <property type="evidence" value="ECO:0007669"/>
    <property type="project" value="InterPro"/>
</dbReference>
<dbReference type="PANTHER" id="PTHR37984">
    <property type="entry name" value="PROTEIN CBG26694"/>
    <property type="match status" value="1"/>
</dbReference>
<feature type="compositionally biased region" description="Basic residues" evidence="2">
    <location>
        <begin position="1"/>
        <end position="13"/>
    </location>
</feature>
<dbReference type="Gene3D" id="1.10.4020.10">
    <property type="entry name" value="DNA breaking-rejoining enzymes"/>
    <property type="match status" value="1"/>
</dbReference>
<keyword evidence="6" id="KW-1185">Reference proteome</keyword>
<name>A0AAW0P7R4_9GOBI</name>
<dbReference type="InterPro" id="IPR012337">
    <property type="entry name" value="RNaseH-like_sf"/>
</dbReference>
<dbReference type="CDD" id="cd07936">
    <property type="entry name" value="SCAN"/>
    <property type="match status" value="1"/>
</dbReference>
<dbReference type="SUPFAM" id="SSF47353">
    <property type="entry name" value="Retrovirus capsid dimerization domain-like"/>
    <property type="match status" value="1"/>
</dbReference>
<dbReference type="InterPro" id="IPR038269">
    <property type="entry name" value="SCAN_sf"/>
</dbReference>
<dbReference type="InterPro" id="IPR050951">
    <property type="entry name" value="Retrovirus_Pol_polyprotein"/>
</dbReference>
<dbReference type="FunFam" id="1.10.340.70:FF:000001">
    <property type="entry name" value="Retrovirus-related Pol polyprotein from transposon gypsy-like Protein"/>
    <property type="match status" value="1"/>
</dbReference>
<accession>A0AAW0P7R4</accession>
<dbReference type="GO" id="GO:0003676">
    <property type="term" value="F:nucleic acid binding"/>
    <property type="evidence" value="ECO:0007669"/>
    <property type="project" value="InterPro"/>
</dbReference>
<feature type="region of interest" description="Disordered" evidence="2">
    <location>
        <begin position="50"/>
        <end position="130"/>
    </location>
</feature>
<dbReference type="InterPro" id="IPR003309">
    <property type="entry name" value="SCAN_dom"/>
</dbReference>
<evidence type="ECO:0000256" key="2">
    <source>
        <dbReference type="SAM" id="MobiDB-lite"/>
    </source>
</evidence>
<dbReference type="PROSITE" id="PS50994">
    <property type="entry name" value="INTEGRASE"/>
    <property type="match status" value="1"/>
</dbReference>
<dbReference type="Pfam" id="PF00665">
    <property type="entry name" value="rve"/>
    <property type="match status" value="1"/>
</dbReference>
<dbReference type="Pfam" id="PF17921">
    <property type="entry name" value="Integrase_H2C2"/>
    <property type="match status" value="1"/>
</dbReference>
<dbReference type="InterPro" id="IPR001584">
    <property type="entry name" value="Integrase_cat-core"/>
</dbReference>
<feature type="compositionally biased region" description="Low complexity" evidence="2">
    <location>
        <begin position="72"/>
        <end position="92"/>
    </location>
</feature>
<dbReference type="Gene3D" id="3.30.420.10">
    <property type="entry name" value="Ribonuclease H-like superfamily/Ribonuclease H"/>
    <property type="match status" value="1"/>
</dbReference>
<dbReference type="SMART" id="SM00431">
    <property type="entry name" value="SCAN"/>
    <property type="match status" value="1"/>
</dbReference>
<gene>
    <name evidence="5" type="ORF">WMY93_014844</name>
</gene>
<dbReference type="PROSITE" id="PS50804">
    <property type="entry name" value="SCAN_BOX"/>
    <property type="match status" value="1"/>
</dbReference>
<reference evidence="6" key="1">
    <citation type="submission" date="2024-04" db="EMBL/GenBank/DDBJ databases">
        <title>Salinicola lusitanus LLJ914,a marine bacterium isolated from the Okinawa Trough.</title>
        <authorList>
            <person name="Li J."/>
        </authorList>
    </citation>
    <scope>NUCLEOTIDE SEQUENCE [LARGE SCALE GENOMIC DNA]</scope>
</reference>
<dbReference type="EMBL" id="JBBPFD010000010">
    <property type="protein sequence ID" value="KAK7910160.1"/>
    <property type="molecule type" value="Genomic_DNA"/>
</dbReference>
<sequence>MAGRRKRKGLRSQRKFEEDDEDLAGTSVHELSGAAVQPIHELVGLMKDFMSSQKEREEGLLEEIRNLRGTHRSPSPSARSAQGSSSVGSPSPRLALPTPVAPRRPQGESTALHRPLAEESGHPDFVPPSEWRPYAVEPKIPPYQTGEDIENYLLRFERIAKTWKWPETEWACRLVPLLSGKALEAYTAMDEDEAHCYRDLKAALLVKFDVSPETYRQRFRSTIVPSRETPTETYHRLKSLYRRWVRPDQLTKEQIGELIILEQLLHVLPSDVRTWVKEHEPEDGLTAARLALQYQNARRGGPPRFSSAPRPFHQPAPARPNRETIRTLEVLPALPQLSKHLVSPSFVTTVSSQVTRPLCVQYAETNSLALAMHHVWRNCHSGQAKAGVEPLPDLDDGLVEGGTKGPRKSKRQRGFEKKLMLTDQNAESLNVDELWNVPENIAELQKQDVTLKTCFEKLEANANVNANVTGKEQFTVVDGVLYVSDGTQKRLVVPAPCRQLVMQVAHTLPWAGHFGRHKTYLRVSARFYWPRMYQDIQAYCTTCPICQKTAPTRKSDRALLHPLPVISTPFRRIAMDIVGPLVKSARGHQYILVVCDYATRYPEAFPLRTITAPAVLRVLIQLFSRVGIPDEILTDQGTNFTSRLLQLFHKQLGITALRTTPYHPQTDGLVERFNQTLKRMLQKFVSDTGKDWDRWLPFVLFAYREVPQSSTGFSPFELLYGWDVQGPLDLLSKRGQLQSPSE</sequence>
<comment type="caution">
    <text evidence="5">The sequence shown here is derived from an EMBL/GenBank/DDBJ whole genome shotgun (WGS) entry which is preliminary data.</text>
</comment>
<dbReference type="SUPFAM" id="SSF53098">
    <property type="entry name" value="Ribonuclease H-like"/>
    <property type="match status" value="1"/>
</dbReference>
<feature type="region of interest" description="Disordered" evidence="2">
    <location>
        <begin position="1"/>
        <end position="35"/>
    </location>
</feature>
<dbReference type="FunFam" id="3.30.420.10:FF:000032">
    <property type="entry name" value="Retrovirus-related Pol polyprotein from transposon 297-like Protein"/>
    <property type="match status" value="1"/>
</dbReference>
<evidence type="ECO:0000313" key="5">
    <source>
        <dbReference type="EMBL" id="KAK7910160.1"/>
    </source>
</evidence>
<feature type="domain" description="Integrase catalytic" evidence="4">
    <location>
        <begin position="565"/>
        <end position="723"/>
    </location>
</feature>
<dbReference type="Proteomes" id="UP001460270">
    <property type="component" value="Unassembled WGS sequence"/>
</dbReference>
<dbReference type="AlphaFoldDB" id="A0AAW0P7R4"/>
<feature type="domain" description="SCAN box" evidence="3">
    <location>
        <begin position="216"/>
        <end position="295"/>
    </location>
</feature>
<evidence type="ECO:0000313" key="6">
    <source>
        <dbReference type="Proteomes" id="UP001460270"/>
    </source>
</evidence>
<evidence type="ECO:0000259" key="4">
    <source>
        <dbReference type="PROSITE" id="PS50994"/>
    </source>
</evidence>
<evidence type="ECO:0000259" key="3">
    <source>
        <dbReference type="PROSITE" id="PS50804"/>
    </source>
</evidence>
<feature type="region of interest" description="Disordered" evidence="2">
    <location>
        <begin position="298"/>
        <end position="319"/>
    </location>
</feature>